<evidence type="ECO:0000313" key="3">
    <source>
        <dbReference type="EMBL" id="CEM11501.1"/>
    </source>
</evidence>
<feature type="compositionally biased region" description="Basic residues" evidence="1">
    <location>
        <begin position="238"/>
        <end position="249"/>
    </location>
</feature>
<gene>
    <name evidence="3" type="ORF">Cvel_16554</name>
</gene>
<dbReference type="AlphaFoldDB" id="A0A0G4FE66"/>
<feature type="region of interest" description="Disordered" evidence="1">
    <location>
        <begin position="443"/>
        <end position="466"/>
    </location>
</feature>
<accession>A0A0G4FE66</accession>
<dbReference type="VEuPathDB" id="CryptoDB:Cvel_16554"/>
<dbReference type="PANTHER" id="PTHR13847">
    <property type="entry name" value="SARCOSINE DEHYDROGENASE-RELATED"/>
    <property type="match status" value="1"/>
</dbReference>
<feature type="region of interest" description="Disordered" evidence="1">
    <location>
        <begin position="678"/>
        <end position="705"/>
    </location>
</feature>
<proteinExistence type="predicted"/>
<feature type="region of interest" description="Disordered" evidence="1">
    <location>
        <begin position="885"/>
        <end position="906"/>
    </location>
</feature>
<dbReference type="PANTHER" id="PTHR13847:SF261">
    <property type="entry name" value="FAD-DEPENDENT OXIDOREDUCTASE FAMILY PROTEIN"/>
    <property type="match status" value="1"/>
</dbReference>
<feature type="region of interest" description="Disordered" evidence="1">
    <location>
        <begin position="344"/>
        <end position="364"/>
    </location>
</feature>
<dbReference type="InterPro" id="IPR036188">
    <property type="entry name" value="FAD/NAD-bd_sf"/>
</dbReference>
<feature type="region of interest" description="Disordered" evidence="1">
    <location>
        <begin position="186"/>
        <end position="206"/>
    </location>
</feature>
<feature type="region of interest" description="Disordered" evidence="1">
    <location>
        <begin position="529"/>
        <end position="580"/>
    </location>
</feature>
<feature type="chain" id="PRO_5005188960" description="FAD dependent oxidoreductase domain-containing protein" evidence="2">
    <location>
        <begin position="21"/>
        <end position="906"/>
    </location>
</feature>
<feature type="region of interest" description="Disordered" evidence="1">
    <location>
        <begin position="235"/>
        <end position="266"/>
    </location>
</feature>
<evidence type="ECO:0008006" key="4">
    <source>
        <dbReference type="Google" id="ProtNLM"/>
    </source>
</evidence>
<keyword evidence="2" id="KW-0732">Signal</keyword>
<dbReference type="SUPFAM" id="SSF51905">
    <property type="entry name" value="FAD/NAD(P)-binding domain"/>
    <property type="match status" value="1"/>
</dbReference>
<name>A0A0G4FE66_9ALVE</name>
<feature type="compositionally biased region" description="Basic and acidic residues" evidence="1">
    <location>
        <begin position="447"/>
        <end position="466"/>
    </location>
</feature>
<evidence type="ECO:0000256" key="2">
    <source>
        <dbReference type="SAM" id="SignalP"/>
    </source>
</evidence>
<feature type="compositionally biased region" description="Basic residues" evidence="1">
    <location>
        <begin position="896"/>
        <end position="906"/>
    </location>
</feature>
<feature type="compositionally biased region" description="Low complexity" evidence="1">
    <location>
        <begin position="532"/>
        <end position="553"/>
    </location>
</feature>
<reference evidence="3" key="1">
    <citation type="submission" date="2014-11" db="EMBL/GenBank/DDBJ databases">
        <authorList>
            <person name="Otto D Thomas"/>
            <person name="Naeem Raeece"/>
        </authorList>
    </citation>
    <scope>NUCLEOTIDE SEQUENCE</scope>
</reference>
<feature type="compositionally biased region" description="Basic and acidic residues" evidence="1">
    <location>
        <begin position="250"/>
        <end position="265"/>
    </location>
</feature>
<protein>
    <recommendedName>
        <fullName evidence="4">FAD dependent oxidoreductase domain-containing protein</fullName>
    </recommendedName>
</protein>
<feature type="signal peptide" evidence="2">
    <location>
        <begin position="1"/>
        <end position="20"/>
    </location>
</feature>
<dbReference type="GO" id="GO:0005737">
    <property type="term" value="C:cytoplasm"/>
    <property type="evidence" value="ECO:0007669"/>
    <property type="project" value="TreeGrafter"/>
</dbReference>
<evidence type="ECO:0000256" key="1">
    <source>
        <dbReference type="SAM" id="MobiDB-lite"/>
    </source>
</evidence>
<organism evidence="3">
    <name type="scientific">Chromera velia CCMP2878</name>
    <dbReference type="NCBI Taxonomy" id="1169474"/>
    <lineage>
        <taxon>Eukaryota</taxon>
        <taxon>Sar</taxon>
        <taxon>Alveolata</taxon>
        <taxon>Colpodellida</taxon>
        <taxon>Chromeraceae</taxon>
        <taxon>Chromera</taxon>
    </lineage>
</organism>
<dbReference type="EMBL" id="CDMZ01000309">
    <property type="protein sequence ID" value="CEM11501.1"/>
    <property type="molecule type" value="Genomic_DNA"/>
</dbReference>
<sequence length="906" mass="99525">MKAALVAGLLAAAFFAAAHGTVKRPVNDALGSREVFFLSPENAIIPMNLRQRRRRPRSLVTKCPRMMTHEEGQAMRVPDLEKVTKMAQGIGKKSEDMNVAIIGAQLSGLSLAFQLSRLHKASWESTPFRSFTVPSADAPINQGVDHGDVEALHTSSLGGVTDEDAQFAESVDGATVQRCRRLRVTIIDPNPPGEGGASSSSAGMVHPLGPSLRPLWGAARSLRLFRQQLAAAEEQRQKMRRYRGPHKRGPAGEKDGERQEVGVRTEEDDYESLLPLLSAERLLRPFRNDREVKNFRGAQESVAEIVREVMGEGRKRKKEFGCGEGKMKVDSGKANWMTLGRGREENAGVEVEKERRECNDSPLRSSEEMERLLLDLSQSQVLCDSARRNSVGEWGSQTKEDRSEIWNKSFPLGGVEVPLGMAVNTRDYLKCLWSAVKENFSVSSEEGSERKERRKGASEESRAEWAQKRVENEKDLVALQREAGGKFDAVVIAAGGGLSSFPSLHTELPIELHTLRALAYPNPPLPLPSPLSLPDSSSFSCPSTESESEPPLLARQSEESGKPGASVSCRDWKKASDEREEMEDGMFGEIESHNGTNSLDRSVHSLPSLGVQETKRWGQGKERERGKVQRRLCENFGEVPKLKNALLGGKWIVPFHLPRSSLRPIDGTRADNEREKWNADLEDSTHASLAKSGVSDSSKGSPEEECLPLPCDSLIPAVLCGSASSLLPLPAGHFAVKEDEERGRTRKAKADETFESLSTQLNELWPAFNSFASASSPLSPDTEAKQSLSFPPPLGYLEATRVSSFRSNNGKIPIGGKVPSRVGLGESLWMAGAMGARGTIWACLVGRELACALVRGDHEGMSVAEEIRRPLLTAEERIQMAKDGAKGRAMVVRARTERKRNRKRKI</sequence>